<accession>A0ABT5TBH0</accession>
<evidence type="ECO:0000313" key="1">
    <source>
        <dbReference type="EMBL" id="MDD7972479.1"/>
    </source>
</evidence>
<dbReference type="EMBL" id="JAQZSM010000016">
    <property type="protein sequence ID" value="MDD7972479.1"/>
    <property type="molecule type" value="Genomic_DNA"/>
</dbReference>
<name>A0ABT5TBH0_9RHOB</name>
<comment type="caution">
    <text evidence="1">The sequence shown here is derived from an EMBL/GenBank/DDBJ whole genome shotgun (WGS) entry which is preliminary data.</text>
</comment>
<gene>
    <name evidence="1" type="ORF">PUT78_15370</name>
</gene>
<organism evidence="1 2">
    <name type="scientific">Roseinatronobacter alkalisoli</name>
    <dbReference type="NCBI Taxonomy" id="3028235"/>
    <lineage>
        <taxon>Bacteria</taxon>
        <taxon>Pseudomonadati</taxon>
        <taxon>Pseudomonadota</taxon>
        <taxon>Alphaproteobacteria</taxon>
        <taxon>Rhodobacterales</taxon>
        <taxon>Paracoccaceae</taxon>
        <taxon>Roseinatronobacter</taxon>
    </lineage>
</organism>
<evidence type="ECO:0000313" key="2">
    <source>
        <dbReference type="Proteomes" id="UP001431784"/>
    </source>
</evidence>
<protein>
    <submittedName>
        <fullName evidence="1">Uncharacterized protein</fullName>
    </submittedName>
</protein>
<sequence>MDYMLSVSIDHNGTEQNVVDAFIAWYTDSSEHVSRVNHDTWYIAAGKGFRREVDDDGPALRTIGLDSAGLYQLLAAFFRFATGKKGYAAISSLDQDAPARVVLISNDSEVEHDPTGINSSGVMQSYQAAAVLAGVGVFEGLQQQMFGHGAGVTALTEEADD</sequence>
<proteinExistence type="predicted"/>
<reference evidence="1" key="1">
    <citation type="submission" date="2023-02" db="EMBL/GenBank/DDBJ databases">
        <title>Description of Roseinatronobacter alkalisoli sp. nov., an alkaliphilic bacerium isolated from soda soil.</title>
        <authorList>
            <person name="Wei W."/>
        </authorList>
    </citation>
    <scope>NUCLEOTIDE SEQUENCE</scope>
    <source>
        <strain evidence="1">HJB301</strain>
    </source>
</reference>
<dbReference type="Proteomes" id="UP001431784">
    <property type="component" value="Unassembled WGS sequence"/>
</dbReference>
<dbReference type="RefSeq" id="WP_274353155.1">
    <property type="nucleotide sequence ID" value="NZ_JAQZSM010000016.1"/>
</dbReference>
<keyword evidence="2" id="KW-1185">Reference proteome</keyword>